<comment type="caution">
    <text evidence="1">The sequence shown here is derived from an EMBL/GenBank/DDBJ whole genome shotgun (WGS) entry which is preliminary data.</text>
</comment>
<gene>
    <name evidence="2" type="ORF">DL89DRAFT_263935</name>
    <name evidence="1" type="ORF">DL89DRAFT_271033</name>
</gene>
<dbReference type="AlphaFoldDB" id="A0A1Y1VVR1"/>
<proteinExistence type="predicted"/>
<reference evidence="1 3" key="1">
    <citation type="submission" date="2016-07" db="EMBL/GenBank/DDBJ databases">
        <title>Pervasive Adenine N6-methylation of Active Genes in Fungi.</title>
        <authorList>
            <consortium name="DOE Joint Genome Institute"/>
            <person name="Mondo S.J."/>
            <person name="Dannebaum R.O."/>
            <person name="Kuo R.C."/>
            <person name="Labutti K."/>
            <person name="Haridas S."/>
            <person name="Kuo A."/>
            <person name="Salamov A."/>
            <person name="Ahrendt S.R."/>
            <person name="Lipzen A."/>
            <person name="Sullivan W."/>
            <person name="Andreopoulos W.B."/>
            <person name="Clum A."/>
            <person name="Lindquist E."/>
            <person name="Daum C."/>
            <person name="Ramamoorthy G.K."/>
            <person name="Gryganskyi A."/>
            <person name="Culley D."/>
            <person name="Magnuson J.K."/>
            <person name="James T.Y."/>
            <person name="O'Malley M.A."/>
            <person name="Stajich J.E."/>
            <person name="Spatafora J.W."/>
            <person name="Visel A."/>
            <person name="Grigoriev I.V."/>
        </authorList>
    </citation>
    <scope>NUCLEOTIDE SEQUENCE [LARGE SCALE GENOMIC DNA]</scope>
    <source>
        <strain evidence="1 3">ATCC 12442</strain>
    </source>
</reference>
<dbReference type="GeneID" id="63802679"/>
<dbReference type="EMBL" id="MCFD01000001">
    <property type="protein sequence ID" value="ORX73918.1"/>
    <property type="molecule type" value="Genomic_DNA"/>
</dbReference>
<dbReference type="RefSeq" id="XP_040747129.1">
    <property type="nucleotide sequence ID" value="XM_040886031.1"/>
</dbReference>
<accession>A0A1Y1VVR1</accession>
<evidence type="ECO:0000313" key="1">
    <source>
        <dbReference type="EMBL" id="ORX65360.1"/>
    </source>
</evidence>
<evidence type="ECO:0000313" key="2">
    <source>
        <dbReference type="EMBL" id="ORX73918.1"/>
    </source>
</evidence>
<protein>
    <submittedName>
        <fullName evidence="1">Uncharacterized protein</fullName>
    </submittedName>
</protein>
<organism evidence="1 3">
    <name type="scientific">Linderina pennispora</name>
    <dbReference type="NCBI Taxonomy" id="61395"/>
    <lineage>
        <taxon>Eukaryota</taxon>
        <taxon>Fungi</taxon>
        <taxon>Fungi incertae sedis</taxon>
        <taxon>Zoopagomycota</taxon>
        <taxon>Kickxellomycotina</taxon>
        <taxon>Kickxellomycetes</taxon>
        <taxon>Kickxellales</taxon>
        <taxon>Kickxellaceae</taxon>
        <taxon>Linderina</taxon>
    </lineage>
</organism>
<sequence>MGTPTLYFWFLQDAGCAQSDTPASTRASRTQGSVTYARRDADWQPPACQIHQPLNATSIVVAAATPASRATR</sequence>
<dbReference type="EMBL" id="MCFD01000033">
    <property type="protein sequence ID" value="ORX65360.1"/>
    <property type="molecule type" value="Genomic_DNA"/>
</dbReference>
<evidence type="ECO:0000313" key="3">
    <source>
        <dbReference type="Proteomes" id="UP000193922"/>
    </source>
</evidence>
<name>A0A1Y1VVR1_9FUNG</name>
<dbReference type="Proteomes" id="UP000193922">
    <property type="component" value="Unassembled WGS sequence"/>
</dbReference>
<keyword evidence="3" id="KW-1185">Reference proteome</keyword>